<dbReference type="GO" id="GO:1990904">
    <property type="term" value="C:ribonucleoprotein complex"/>
    <property type="evidence" value="ECO:0007669"/>
    <property type="project" value="TreeGrafter"/>
</dbReference>
<sequence>MSKSDLVEDATRVWKMLDEMVLNDPVGYKKFIDQQLKAGRKCLAPPEVRFVIKATLKQSKKKLFVHYYEWPAVPEAKSESSPVIIKCGEPLDLDENVAIALAFNPNVFVQHGFDQLSEGEQNVVQLRKPKSRQEENNWYQLIWLGLHYLEQEKNLATIESNSVICTSAPLRPPILYPAPEYGSKDDMVRSLGFQKHLVRTKQLHSPVCENDPMDNLMHEIFKEASAEHVPKSVVTDGSLSNTKEGGSIFSESEPFLLSHRVRAPTKPLIEEIHTKTQASETSAVKGLEERPIQWHAEVLSVPDKKKSPASSNRLKVTFNLPGVCSGSQCDLDLTAEKLLLAVMGSTIVYKPLEITLPCKVDSAKAEANFSTKREMLTLLIPIVPSKP</sequence>
<evidence type="ECO:0000313" key="3">
    <source>
        <dbReference type="EMBL" id="KAA0194225.1"/>
    </source>
</evidence>
<dbReference type="GO" id="GO:0006364">
    <property type="term" value="P:rRNA processing"/>
    <property type="evidence" value="ECO:0007669"/>
    <property type="project" value="TreeGrafter"/>
</dbReference>
<name>A0A8E0S1H4_9TREM</name>
<dbReference type="PANTHER" id="PTHR22997:SF0">
    <property type="entry name" value="PIH1 DOMAIN-CONTAINING PROTEIN 1"/>
    <property type="match status" value="1"/>
</dbReference>
<reference evidence="3" key="1">
    <citation type="submission" date="2019-05" db="EMBL/GenBank/DDBJ databases">
        <title>Annotation for the trematode Fasciolopsis buski.</title>
        <authorList>
            <person name="Choi Y.-J."/>
        </authorList>
    </citation>
    <scope>NUCLEOTIDE SEQUENCE</scope>
    <source>
        <strain evidence="3">HT</strain>
        <tissue evidence="3">Whole worm</tissue>
    </source>
</reference>
<dbReference type="GO" id="GO:0097255">
    <property type="term" value="C:R2TP complex"/>
    <property type="evidence" value="ECO:0007669"/>
    <property type="project" value="TreeGrafter"/>
</dbReference>
<gene>
    <name evidence="3" type="ORF">FBUS_08303</name>
</gene>
<evidence type="ECO:0000313" key="4">
    <source>
        <dbReference type="Proteomes" id="UP000728185"/>
    </source>
</evidence>
<accession>A0A8E0S1H4</accession>
<protein>
    <submittedName>
        <fullName evidence="3">PIH1 domain-containing protein 2</fullName>
    </submittedName>
</protein>
<dbReference type="GO" id="GO:0000492">
    <property type="term" value="P:box C/D snoRNP assembly"/>
    <property type="evidence" value="ECO:0007669"/>
    <property type="project" value="TreeGrafter"/>
</dbReference>
<dbReference type="GO" id="GO:0005737">
    <property type="term" value="C:cytoplasm"/>
    <property type="evidence" value="ECO:0007669"/>
    <property type="project" value="TreeGrafter"/>
</dbReference>
<dbReference type="InterPro" id="IPR050734">
    <property type="entry name" value="PIH1/Kintoun_subfamily"/>
</dbReference>
<dbReference type="OrthoDB" id="545063at2759"/>
<dbReference type="Pfam" id="PF18201">
    <property type="entry name" value="PIH1_CS"/>
    <property type="match status" value="1"/>
</dbReference>
<dbReference type="EMBL" id="LUCM01004515">
    <property type="protein sequence ID" value="KAA0194225.1"/>
    <property type="molecule type" value="Genomic_DNA"/>
</dbReference>
<keyword evidence="4" id="KW-1185">Reference proteome</keyword>
<organism evidence="3 4">
    <name type="scientific">Fasciolopsis buskii</name>
    <dbReference type="NCBI Taxonomy" id="27845"/>
    <lineage>
        <taxon>Eukaryota</taxon>
        <taxon>Metazoa</taxon>
        <taxon>Spiralia</taxon>
        <taxon>Lophotrochozoa</taxon>
        <taxon>Platyhelminthes</taxon>
        <taxon>Trematoda</taxon>
        <taxon>Digenea</taxon>
        <taxon>Plagiorchiida</taxon>
        <taxon>Echinostomata</taxon>
        <taxon>Echinostomatoidea</taxon>
        <taxon>Fasciolidae</taxon>
        <taxon>Fasciolopsis</taxon>
    </lineage>
</organism>
<feature type="domain" description="PIH1D1/2/3 CS-like" evidence="2">
    <location>
        <begin position="309"/>
        <end position="382"/>
    </location>
</feature>
<dbReference type="InterPro" id="IPR041442">
    <property type="entry name" value="PIH1D1/2/3_CS-like"/>
</dbReference>
<comment type="similarity">
    <text evidence="1">Belongs to the PIH1 family.</text>
</comment>
<dbReference type="PANTHER" id="PTHR22997">
    <property type="entry name" value="PIH1 DOMAIN-CONTAINING PROTEIN 1"/>
    <property type="match status" value="1"/>
</dbReference>
<comment type="caution">
    <text evidence="3">The sequence shown here is derived from an EMBL/GenBank/DDBJ whole genome shotgun (WGS) entry which is preliminary data.</text>
</comment>
<dbReference type="Proteomes" id="UP000728185">
    <property type="component" value="Unassembled WGS sequence"/>
</dbReference>
<evidence type="ECO:0000256" key="1">
    <source>
        <dbReference type="ARBA" id="ARBA00008511"/>
    </source>
</evidence>
<proteinExistence type="inferred from homology"/>
<evidence type="ECO:0000259" key="2">
    <source>
        <dbReference type="Pfam" id="PF18201"/>
    </source>
</evidence>
<dbReference type="AlphaFoldDB" id="A0A8E0S1H4"/>